<evidence type="ECO:0000313" key="4">
    <source>
        <dbReference type="Proteomes" id="UP001215533"/>
    </source>
</evidence>
<reference evidence="3" key="1">
    <citation type="submission" date="2023-02" db="EMBL/GenBank/DDBJ databases">
        <title>Complete genome sequence of Lactobacillus curvatus CACC879 isolated from Pig feces.</title>
        <authorList>
            <person name="Park S."/>
            <person name="Park M.A."/>
            <person name="Kim D.-H."/>
            <person name="Kim Y."/>
        </authorList>
    </citation>
    <scope>NUCLEOTIDE SEQUENCE</scope>
    <source>
        <strain evidence="3">Curvatus</strain>
        <plasmid evidence="3">p3_CACC879</plasmid>
    </source>
</reference>
<feature type="region of interest" description="Disordered" evidence="2">
    <location>
        <begin position="173"/>
        <end position="193"/>
    </location>
</feature>
<sequence length="193" mass="23231">MPAERYEKMKELSNSSIRIQQRFDKYKSKAVEEIKNLKVNVKNFEEDNEHLRYRNIDFGREITLLQKERDRQTENAIVYKSILEEKEPDLQISTLEFQGRLVLHNLENDRMPKNKEEGENWLEILEENKEEKTIPQNRLEKAIGKIKLFLEKFIKRAKEADFSMDWLVEKNKELSQQRQQQKKTKSRSSGMEL</sequence>
<name>A0AAJ5RHT8_LATCU</name>
<dbReference type="AlphaFoldDB" id="A0AAJ5RHT8"/>
<evidence type="ECO:0008006" key="5">
    <source>
        <dbReference type="Google" id="ProtNLM"/>
    </source>
</evidence>
<dbReference type="Proteomes" id="UP001215533">
    <property type="component" value="Plasmid p3_CACC879"/>
</dbReference>
<evidence type="ECO:0000256" key="1">
    <source>
        <dbReference type="SAM" id="Coils"/>
    </source>
</evidence>
<proteinExistence type="predicted"/>
<keyword evidence="3" id="KW-0614">Plasmid</keyword>
<feature type="coiled-coil region" evidence="1">
    <location>
        <begin position="27"/>
        <end position="54"/>
    </location>
</feature>
<dbReference type="EMBL" id="CP117686">
    <property type="protein sequence ID" value="WDC93217.1"/>
    <property type="molecule type" value="Genomic_DNA"/>
</dbReference>
<protein>
    <recommendedName>
        <fullName evidence="5">Mobilization protein</fullName>
    </recommendedName>
</protein>
<geneLocation type="plasmid" evidence="3 4">
    <name>p3_CACC879</name>
</geneLocation>
<keyword evidence="1" id="KW-0175">Coiled coil</keyword>
<gene>
    <name evidence="3" type="ORF">PSR33_10660</name>
</gene>
<organism evidence="3 4">
    <name type="scientific">Latilactobacillus curvatus</name>
    <name type="common">Lactobacillus curvatus</name>
    <dbReference type="NCBI Taxonomy" id="28038"/>
    <lineage>
        <taxon>Bacteria</taxon>
        <taxon>Bacillati</taxon>
        <taxon>Bacillota</taxon>
        <taxon>Bacilli</taxon>
        <taxon>Lactobacillales</taxon>
        <taxon>Lactobacillaceae</taxon>
        <taxon>Latilactobacillus</taxon>
    </lineage>
</organism>
<evidence type="ECO:0000256" key="2">
    <source>
        <dbReference type="SAM" id="MobiDB-lite"/>
    </source>
</evidence>
<accession>A0AAJ5RHT8</accession>
<evidence type="ECO:0000313" key="3">
    <source>
        <dbReference type="EMBL" id="WDC93217.1"/>
    </source>
</evidence>